<evidence type="ECO:0000256" key="4">
    <source>
        <dbReference type="PROSITE-ProRule" id="PRU00169"/>
    </source>
</evidence>
<dbReference type="SUPFAM" id="SSF47384">
    <property type="entry name" value="Homodimeric domain of signal transducing histidine kinase"/>
    <property type="match status" value="1"/>
</dbReference>
<dbReference type="InterPro" id="IPR003594">
    <property type="entry name" value="HATPase_dom"/>
</dbReference>
<dbReference type="InterPro" id="IPR036890">
    <property type="entry name" value="HATPase_C_sf"/>
</dbReference>
<dbReference type="SUPFAM" id="SSF55874">
    <property type="entry name" value="ATPase domain of HSP90 chaperone/DNA topoisomerase II/histidine kinase"/>
    <property type="match status" value="1"/>
</dbReference>
<feature type="domain" description="Response regulatory" evidence="6">
    <location>
        <begin position="541"/>
        <end position="662"/>
    </location>
</feature>
<dbReference type="InterPro" id="IPR001789">
    <property type="entry name" value="Sig_transdc_resp-reg_receiver"/>
</dbReference>
<dbReference type="Pfam" id="PF00072">
    <property type="entry name" value="Response_reg"/>
    <property type="match status" value="1"/>
</dbReference>
<dbReference type="Pfam" id="PF02518">
    <property type="entry name" value="HATPase_c"/>
    <property type="match status" value="1"/>
</dbReference>
<dbReference type="RefSeq" id="WP_115269655.1">
    <property type="nucleotide sequence ID" value="NZ_UGGU01000003.1"/>
</dbReference>
<dbReference type="AlphaFoldDB" id="A0A377GWS6"/>
<dbReference type="CDD" id="cd00075">
    <property type="entry name" value="HATPase"/>
    <property type="match status" value="1"/>
</dbReference>
<dbReference type="InterPro" id="IPR005467">
    <property type="entry name" value="His_kinase_dom"/>
</dbReference>
<feature type="domain" description="Histidine kinase" evidence="5">
    <location>
        <begin position="290"/>
        <end position="514"/>
    </location>
</feature>
<organism evidence="7 8">
    <name type="scientific">Fusobacterium necrogenes</name>
    <dbReference type="NCBI Taxonomy" id="858"/>
    <lineage>
        <taxon>Bacteria</taxon>
        <taxon>Fusobacteriati</taxon>
        <taxon>Fusobacteriota</taxon>
        <taxon>Fusobacteriia</taxon>
        <taxon>Fusobacteriales</taxon>
        <taxon>Fusobacteriaceae</taxon>
        <taxon>Fusobacterium</taxon>
    </lineage>
</organism>
<evidence type="ECO:0000313" key="7">
    <source>
        <dbReference type="EMBL" id="STO31385.1"/>
    </source>
</evidence>
<evidence type="ECO:0000259" key="6">
    <source>
        <dbReference type="PROSITE" id="PS50110"/>
    </source>
</evidence>
<dbReference type="InterPro" id="IPR011006">
    <property type="entry name" value="CheY-like_superfamily"/>
</dbReference>
<dbReference type="InterPro" id="IPR036097">
    <property type="entry name" value="HisK_dim/P_sf"/>
</dbReference>
<dbReference type="Pfam" id="PF00512">
    <property type="entry name" value="HisKA"/>
    <property type="match status" value="1"/>
</dbReference>
<protein>
    <recommendedName>
        <fullName evidence="2">histidine kinase</fullName>
        <ecNumber evidence="2">2.7.13.3</ecNumber>
    </recommendedName>
</protein>
<dbReference type="SMART" id="SM00448">
    <property type="entry name" value="REC"/>
    <property type="match status" value="1"/>
</dbReference>
<evidence type="ECO:0000256" key="3">
    <source>
        <dbReference type="ARBA" id="ARBA00022553"/>
    </source>
</evidence>
<dbReference type="Gene3D" id="3.40.50.2300">
    <property type="match status" value="1"/>
</dbReference>
<sequence length="662" mass="77251">MIDDKIMYKILNGINIGIWEMEFVENKKPKMYANKTMLRLLQAPEEISPESLFEIWYKNIPEESLEILNNAIDTVKRDGNLEIEYFWNNPITGKCFIRCNGTIDITFTEGIRLVGYHQDITEFYLAQKEKERFHRTNVDILNIIGTLYDGIYKVDLIRRELFILKPFLDGNLTGKSLEYDIFLEKFSNFFSKKENVDFDKVFKLENLLNIFSSNKRYSGELKRLDKFNSYIWYEYTISQQKSFFDGDFLIMTFKDITSRKRMEEKDKRVLKEAYISANQANNAKSSFLSRLSHDIRTPMNAIIGMTRMALSNLNDIKKVELCLEKIHTAGEVLLNIINQVLDMTKIEINKYEVKEEVFRLDHFIENLIDIYQENILEKKQTLILDIEDIREKYIRTDIIILQRVLTNLISNAIKYTSYNGKIEIKIIEDQFEKENRRVYQFIIKDNGIGMSKEFLDRIYEPFSREINEETRDISGSGLGMSIVRNLVSLLNGKIHIESELKKGTTFLLTLELEVIKKETFNQTSKIQEALTLDKLNLKGKKILIVEDNEINREIICDLLSITKADLVTAENGELAFEIFKNSKTNEFDLILMDIQMPIMNGYESTKKIRNLDRKDACKVHISAMTANSFSDDIALAKEAGMNDHISKPLDIPKLIKVLKTIL</sequence>
<dbReference type="Gene3D" id="3.30.565.10">
    <property type="entry name" value="Histidine kinase-like ATPase, C-terminal domain"/>
    <property type="match status" value="1"/>
</dbReference>
<name>A0A377GWS6_9FUSO</name>
<dbReference type="Gene3D" id="1.10.287.130">
    <property type="match status" value="1"/>
</dbReference>
<evidence type="ECO:0000259" key="5">
    <source>
        <dbReference type="PROSITE" id="PS50109"/>
    </source>
</evidence>
<dbReference type="EC" id="2.7.13.3" evidence="2"/>
<accession>A0A377GWS6</accession>
<dbReference type="PROSITE" id="PS50109">
    <property type="entry name" value="HIS_KIN"/>
    <property type="match status" value="1"/>
</dbReference>
<dbReference type="InterPro" id="IPR004358">
    <property type="entry name" value="Sig_transdc_His_kin-like_C"/>
</dbReference>
<keyword evidence="7" id="KW-0418">Kinase</keyword>
<dbReference type="SUPFAM" id="SSF52172">
    <property type="entry name" value="CheY-like"/>
    <property type="match status" value="1"/>
</dbReference>
<evidence type="ECO:0000256" key="2">
    <source>
        <dbReference type="ARBA" id="ARBA00012438"/>
    </source>
</evidence>
<dbReference type="EMBL" id="UGGU01000003">
    <property type="protein sequence ID" value="STO31385.1"/>
    <property type="molecule type" value="Genomic_DNA"/>
</dbReference>
<proteinExistence type="predicted"/>
<comment type="catalytic activity">
    <reaction evidence="1">
        <text>ATP + protein L-histidine = ADP + protein N-phospho-L-histidine.</text>
        <dbReference type="EC" id="2.7.13.3"/>
    </reaction>
</comment>
<keyword evidence="7" id="KW-0808">Transferase</keyword>
<dbReference type="GO" id="GO:0000155">
    <property type="term" value="F:phosphorelay sensor kinase activity"/>
    <property type="evidence" value="ECO:0007669"/>
    <property type="project" value="InterPro"/>
</dbReference>
<evidence type="ECO:0000313" key="8">
    <source>
        <dbReference type="Proteomes" id="UP000255328"/>
    </source>
</evidence>
<dbReference type="CDD" id="cd00082">
    <property type="entry name" value="HisKA"/>
    <property type="match status" value="1"/>
</dbReference>
<feature type="modified residue" description="4-aspartylphosphate" evidence="4">
    <location>
        <position position="593"/>
    </location>
</feature>
<gene>
    <name evidence="7" type="primary">luxQ</name>
    <name evidence="7" type="ORF">NCTC10723_00833</name>
</gene>
<dbReference type="SMART" id="SM00387">
    <property type="entry name" value="HATPase_c"/>
    <property type="match status" value="1"/>
</dbReference>
<keyword evidence="3 4" id="KW-0597">Phosphoprotein</keyword>
<evidence type="ECO:0000256" key="1">
    <source>
        <dbReference type="ARBA" id="ARBA00000085"/>
    </source>
</evidence>
<dbReference type="OrthoDB" id="9803190at2"/>
<dbReference type="PANTHER" id="PTHR45339">
    <property type="entry name" value="HYBRID SIGNAL TRANSDUCTION HISTIDINE KINASE J"/>
    <property type="match status" value="1"/>
</dbReference>
<dbReference type="InterPro" id="IPR003661">
    <property type="entry name" value="HisK_dim/P_dom"/>
</dbReference>
<dbReference type="PRINTS" id="PR00344">
    <property type="entry name" value="BCTRLSENSOR"/>
</dbReference>
<dbReference type="PANTHER" id="PTHR45339:SF5">
    <property type="entry name" value="HISTIDINE KINASE"/>
    <property type="match status" value="1"/>
</dbReference>
<keyword evidence="8" id="KW-1185">Reference proteome</keyword>
<dbReference type="Proteomes" id="UP000255328">
    <property type="component" value="Unassembled WGS sequence"/>
</dbReference>
<dbReference type="SMART" id="SM00388">
    <property type="entry name" value="HisKA"/>
    <property type="match status" value="1"/>
</dbReference>
<dbReference type="PROSITE" id="PS50110">
    <property type="entry name" value="RESPONSE_REGULATORY"/>
    <property type="match status" value="1"/>
</dbReference>
<dbReference type="CDD" id="cd17546">
    <property type="entry name" value="REC_hyHK_CKI1_RcsC-like"/>
    <property type="match status" value="1"/>
</dbReference>
<reference evidence="7 8" key="1">
    <citation type="submission" date="2018-06" db="EMBL/GenBank/DDBJ databases">
        <authorList>
            <consortium name="Pathogen Informatics"/>
            <person name="Doyle S."/>
        </authorList>
    </citation>
    <scope>NUCLEOTIDE SEQUENCE [LARGE SCALE GENOMIC DNA]</scope>
    <source>
        <strain evidence="7 8">NCTC10723</strain>
    </source>
</reference>